<comment type="caution">
    <text evidence="1">The sequence shown here is derived from an EMBL/GenBank/DDBJ whole genome shotgun (WGS) entry which is preliminary data.</text>
</comment>
<accession>A0ACC2L8B6</accession>
<evidence type="ECO:0000313" key="2">
    <source>
        <dbReference type="Proteomes" id="UP001234297"/>
    </source>
</evidence>
<dbReference type="EMBL" id="CM056815">
    <property type="protein sequence ID" value="KAJ8629689.1"/>
    <property type="molecule type" value="Genomic_DNA"/>
</dbReference>
<protein>
    <submittedName>
        <fullName evidence="1">Uncharacterized protein</fullName>
    </submittedName>
</protein>
<organism evidence="1 2">
    <name type="scientific">Persea americana</name>
    <name type="common">Avocado</name>
    <dbReference type="NCBI Taxonomy" id="3435"/>
    <lineage>
        <taxon>Eukaryota</taxon>
        <taxon>Viridiplantae</taxon>
        <taxon>Streptophyta</taxon>
        <taxon>Embryophyta</taxon>
        <taxon>Tracheophyta</taxon>
        <taxon>Spermatophyta</taxon>
        <taxon>Magnoliopsida</taxon>
        <taxon>Magnoliidae</taxon>
        <taxon>Laurales</taxon>
        <taxon>Lauraceae</taxon>
        <taxon>Persea</taxon>
    </lineage>
</organism>
<evidence type="ECO:0000313" key="1">
    <source>
        <dbReference type="EMBL" id="KAJ8629689.1"/>
    </source>
</evidence>
<proteinExistence type="predicted"/>
<reference evidence="1 2" key="1">
    <citation type="journal article" date="2022" name="Hortic Res">
        <title>A haplotype resolved chromosomal level avocado genome allows analysis of novel avocado genes.</title>
        <authorList>
            <person name="Nath O."/>
            <person name="Fletcher S.J."/>
            <person name="Hayward A."/>
            <person name="Shaw L.M."/>
            <person name="Masouleh A.K."/>
            <person name="Furtado A."/>
            <person name="Henry R.J."/>
            <person name="Mitter N."/>
        </authorList>
    </citation>
    <scope>NUCLEOTIDE SEQUENCE [LARGE SCALE GENOMIC DNA]</scope>
    <source>
        <strain evidence="2">cv. Hass</strain>
    </source>
</reference>
<name>A0ACC2L8B6_PERAE</name>
<sequence>MVTKYLANLHVTKEGGSPLVIPRRAVAERKAGAMLSGSSSEERSRRHTPSPTVAVPLLLEKDALGSGLGTYGVLLQNAEEEKGD</sequence>
<keyword evidence="2" id="KW-1185">Reference proteome</keyword>
<dbReference type="Proteomes" id="UP001234297">
    <property type="component" value="Chromosome 7"/>
</dbReference>
<gene>
    <name evidence="1" type="ORF">MRB53_023012</name>
</gene>